<feature type="domain" description="HTH cro/C1-type" evidence="1">
    <location>
        <begin position="24"/>
        <end position="81"/>
    </location>
</feature>
<evidence type="ECO:0000313" key="3">
    <source>
        <dbReference type="Proteomes" id="UP000030848"/>
    </source>
</evidence>
<dbReference type="Gene3D" id="1.10.260.40">
    <property type="entry name" value="lambda repressor-like DNA-binding domains"/>
    <property type="match status" value="1"/>
</dbReference>
<dbReference type="EMBL" id="JRZE01000006">
    <property type="protein sequence ID" value="KHF42602.1"/>
    <property type="molecule type" value="Genomic_DNA"/>
</dbReference>
<reference evidence="2 3" key="1">
    <citation type="submission" date="2014-10" db="EMBL/GenBank/DDBJ databases">
        <title>Genome sequence of Micropolyspora internatus JCM3315.</title>
        <authorList>
            <person name="Shin S.-K."/>
            <person name="Yi H."/>
        </authorList>
    </citation>
    <scope>NUCLEOTIDE SEQUENCE [LARGE SCALE GENOMIC DNA]</scope>
    <source>
        <strain evidence="2 3">JCM 3315</strain>
    </source>
</reference>
<dbReference type="PROSITE" id="PS50943">
    <property type="entry name" value="HTH_CROC1"/>
    <property type="match status" value="1"/>
</dbReference>
<name>A0A837D529_9PSEU</name>
<proteinExistence type="predicted"/>
<comment type="caution">
    <text evidence="2">The sequence shown here is derived from an EMBL/GenBank/DDBJ whole genome shotgun (WGS) entry which is preliminary data.</text>
</comment>
<dbReference type="InterPro" id="IPR001387">
    <property type="entry name" value="Cro/C1-type_HTH"/>
</dbReference>
<dbReference type="AlphaFoldDB" id="A0A837D529"/>
<evidence type="ECO:0000259" key="1">
    <source>
        <dbReference type="PROSITE" id="PS50943"/>
    </source>
</evidence>
<accession>A0A837D529</accession>
<dbReference type="GO" id="GO:0003677">
    <property type="term" value="F:DNA binding"/>
    <property type="evidence" value="ECO:0007669"/>
    <property type="project" value="InterPro"/>
</dbReference>
<protein>
    <recommendedName>
        <fullName evidence="1">HTH cro/C1-type domain-containing protein</fullName>
    </recommendedName>
</protein>
<evidence type="ECO:0000313" key="2">
    <source>
        <dbReference type="EMBL" id="KHF42602.1"/>
    </source>
</evidence>
<dbReference type="InterPro" id="IPR010982">
    <property type="entry name" value="Lambda_DNA-bd_dom_sf"/>
</dbReference>
<sequence>MPDEFWDHSEIQQAARERHIGRLLRAYRTLQRPRMTQLQLAGWLGIDQSNLSRHERAARPTVDLDKLMQWASILRIPQRLLWFQLHPTHTSEPAPASPTLATVEESGDVDVHRRQFLRASGMTALGMVCSGTAQAVPSGSTVEEIRRMTAGFRAQDNSFGGSYGRSALAAYFSRTVEPLLTSRAKPPLLVAAAEMQQVAGWMAYDVGQPEIGRRHLREALRLCQRAGEEALAAEMLAGMSHQAAFLGAGDSAVDLALAAQQIAGRVHLPALAAEINVLEAHGYAIKGDRAECLAALHHSEQAFEHADGDRPDWLRYFDRSYMAAKTAHVLRDLGASAEAEAYARESLQMAEGYERGRLFNTALLASILADQRRVEEACAEGARAVSMLHRVRSVRALAYLSDLARRLAPFARTTSVKHLYDRFHSVGVVTPRM</sequence>
<dbReference type="Proteomes" id="UP000030848">
    <property type="component" value="Unassembled WGS sequence"/>
</dbReference>
<organism evidence="2 3">
    <name type="scientific">Saccharomonospora viridis</name>
    <dbReference type="NCBI Taxonomy" id="1852"/>
    <lineage>
        <taxon>Bacteria</taxon>
        <taxon>Bacillati</taxon>
        <taxon>Actinomycetota</taxon>
        <taxon>Actinomycetes</taxon>
        <taxon>Pseudonocardiales</taxon>
        <taxon>Pseudonocardiaceae</taxon>
        <taxon>Saccharomonospora</taxon>
    </lineage>
</organism>
<dbReference type="OMA" id="MAGWSSY"/>
<gene>
    <name evidence="2" type="ORF">MINT15_28040</name>
</gene>
<dbReference type="SUPFAM" id="SSF47413">
    <property type="entry name" value="lambda repressor-like DNA-binding domains"/>
    <property type="match status" value="1"/>
</dbReference>
<dbReference type="CDD" id="cd00093">
    <property type="entry name" value="HTH_XRE"/>
    <property type="match status" value="1"/>
</dbReference>